<gene>
    <name evidence="3" type="ORF">HHI36_011335</name>
</gene>
<proteinExistence type="predicted"/>
<dbReference type="Gene3D" id="3.60.10.10">
    <property type="entry name" value="Endonuclease/exonuclease/phosphatase"/>
    <property type="match status" value="1"/>
</dbReference>
<protein>
    <recommendedName>
        <fullName evidence="2">Endonuclease/exonuclease/phosphatase domain-containing protein</fullName>
    </recommendedName>
</protein>
<dbReference type="InterPro" id="IPR005135">
    <property type="entry name" value="Endo/exonuclease/phosphatase"/>
</dbReference>
<evidence type="ECO:0000313" key="3">
    <source>
        <dbReference type="EMBL" id="KAL3267199.1"/>
    </source>
</evidence>
<dbReference type="InterPro" id="IPR036691">
    <property type="entry name" value="Endo/exonu/phosph_ase_sf"/>
</dbReference>
<name>A0ABD2MLU3_9CUCU</name>
<reference evidence="3 4" key="1">
    <citation type="journal article" date="2021" name="BMC Biol.">
        <title>Horizontally acquired antibacterial genes associated with adaptive radiation of ladybird beetles.</title>
        <authorList>
            <person name="Li H.S."/>
            <person name="Tang X.F."/>
            <person name="Huang Y.H."/>
            <person name="Xu Z.Y."/>
            <person name="Chen M.L."/>
            <person name="Du X.Y."/>
            <person name="Qiu B.Y."/>
            <person name="Chen P.T."/>
            <person name="Zhang W."/>
            <person name="Slipinski A."/>
            <person name="Escalona H.E."/>
            <person name="Waterhouse R.M."/>
            <person name="Zwick A."/>
            <person name="Pang H."/>
        </authorList>
    </citation>
    <scope>NUCLEOTIDE SEQUENCE [LARGE SCALE GENOMIC DNA]</scope>
    <source>
        <strain evidence="3">SYSU2018</strain>
    </source>
</reference>
<feature type="region of interest" description="Disordered" evidence="1">
    <location>
        <begin position="74"/>
        <end position="97"/>
    </location>
</feature>
<dbReference type="Pfam" id="PF14529">
    <property type="entry name" value="Exo_endo_phos_2"/>
    <property type="match status" value="1"/>
</dbReference>
<dbReference type="Proteomes" id="UP001516400">
    <property type="component" value="Unassembled WGS sequence"/>
</dbReference>
<feature type="domain" description="Endonuclease/exonuclease/phosphatase" evidence="2">
    <location>
        <begin position="3"/>
        <end position="86"/>
    </location>
</feature>
<keyword evidence="4" id="KW-1185">Reference proteome</keyword>
<feature type="compositionally biased region" description="Basic and acidic residues" evidence="1">
    <location>
        <begin position="78"/>
        <end position="87"/>
    </location>
</feature>
<evidence type="ECO:0000259" key="2">
    <source>
        <dbReference type="Pfam" id="PF14529"/>
    </source>
</evidence>
<sequence>MSEEIFSKINEIFAKADKNGSELVLGDVNAKSCWWEAPVTDRSGLHIEWWIEQLGWVPTFVRDRSESHIDVTLSSPRAEPDKDEINERVGSPFTVPDPLTKEEMLKALDKEDFRA</sequence>
<dbReference type="SUPFAM" id="SSF56219">
    <property type="entry name" value="DNase I-like"/>
    <property type="match status" value="1"/>
</dbReference>
<comment type="caution">
    <text evidence="3">The sequence shown here is derived from an EMBL/GenBank/DDBJ whole genome shotgun (WGS) entry which is preliminary data.</text>
</comment>
<evidence type="ECO:0000256" key="1">
    <source>
        <dbReference type="SAM" id="MobiDB-lite"/>
    </source>
</evidence>
<dbReference type="AlphaFoldDB" id="A0ABD2MLU3"/>
<accession>A0ABD2MLU3</accession>
<organism evidence="3 4">
    <name type="scientific">Cryptolaemus montrouzieri</name>
    <dbReference type="NCBI Taxonomy" id="559131"/>
    <lineage>
        <taxon>Eukaryota</taxon>
        <taxon>Metazoa</taxon>
        <taxon>Ecdysozoa</taxon>
        <taxon>Arthropoda</taxon>
        <taxon>Hexapoda</taxon>
        <taxon>Insecta</taxon>
        <taxon>Pterygota</taxon>
        <taxon>Neoptera</taxon>
        <taxon>Endopterygota</taxon>
        <taxon>Coleoptera</taxon>
        <taxon>Polyphaga</taxon>
        <taxon>Cucujiformia</taxon>
        <taxon>Coccinelloidea</taxon>
        <taxon>Coccinellidae</taxon>
        <taxon>Scymninae</taxon>
        <taxon>Scymnini</taxon>
        <taxon>Cryptolaemus</taxon>
    </lineage>
</organism>
<dbReference type="EMBL" id="JABFTP020000001">
    <property type="protein sequence ID" value="KAL3267199.1"/>
    <property type="molecule type" value="Genomic_DNA"/>
</dbReference>
<evidence type="ECO:0000313" key="4">
    <source>
        <dbReference type="Proteomes" id="UP001516400"/>
    </source>
</evidence>